<reference evidence="1" key="1">
    <citation type="submission" date="2021-01" db="UniProtKB">
        <authorList>
            <consortium name="EnsemblPlants"/>
        </authorList>
    </citation>
    <scope>IDENTIFICATION</scope>
</reference>
<sequence length="66" mass="7344">MRVQMSSCGYWFTLVTSEIDEFYTTHHAFSGTTLLFKSLPTLVTAVVINQDPFLPSPASSIDRNSS</sequence>
<keyword evidence="2" id="KW-1185">Reference proteome</keyword>
<accession>A0A7N0UA08</accession>
<dbReference type="Proteomes" id="UP000594263">
    <property type="component" value="Unplaced"/>
</dbReference>
<protein>
    <submittedName>
        <fullName evidence="1">Uncharacterized protein</fullName>
    </submittedName>
</protein>
<proteinExistence type="predicted"/>
<organism evidence="1 2">
    <name type="scientific">Kalanchoe fedtschenkoi</name>
    <name type="common">Lavender scallops</name>
    <name type="synonym">South American air plant</name>
    <dbReference type="NCBI Taxonomy" id="63787"/>
    <lineage>
        <taxon>Eukaryota</taxon>
        <taxon>Viridiplantae</taxon>
        <taxon>Streptophyta</taxon>
        <taxon>Embryophyta</taxon>
        <taxon>Tracheophyta</taxon>
        <taxon>Spermatophyta</taxon>
        <taxon>Magnoliopsida</taxon>
        <taxon>eudicotyledons</taxon>
        <taxon>Gunneridae</taxon>
        <taxon>Pentapetalae</taxon>
        <taxon>Saxifragales</taxon>
        <taxon>Crassulaceae</taxon>
        <taxon>Kalanchoe</taxon>
    </lineage>
</organism>
<name>A0A7N0UA08_KALFE</name>
<dbReference type="EnsemblPlants" id="Kaladp0059s0036.1.v1.1">
    <property type="protein sequence ID" value="Kaladp0059s0036.1.v1.1.CDS.1"/>
    <property type="gene ID" value="Kaladp0059s0036.v1.1"/>
</dbReference>
<dbReference type="Gramene" id="Kaladp0059s0036.1.v1.1">
    <property type="protein sequence ID" value="Kaladp0059s0036.1.v1.1.CDS.1"/>
    <property type="gene ID" value="Kaladp0059s0036.v1.1"/>
</dbReference>
<evidence type="ECO:0000313" key="2">
    <source>
        <dbReference type="Proteomes" id="UP000594263"/>
    </source>
</evidence>
<evidence type="ECO:0000313" key="1">
    <source>
        <dbReference type="EnsemblPlants" id="Kaladp0059s0036.1.v1.1.CDS.1"/>
    </source>
</evidence>
<dbReference type="AlphaFoldDB" id="A0A7N0UA08"/>